<dbReference type="eggNOG" id="COG4771">
    <property type="taxonomic scope" value="Bacteria"/>
</dbReference>
<feature type="chain" id="PRO_5003229268" evidence="7">
    <location>
        <begin position="21"/>
        <end position="1119"/>
    </location>
</feature>
<sequence>MYKFLRAAMWLLMMCAFTKAAMTQNTTGNITGTVTDASGAVVAGATVSAHNIATGVDTPAVTNQSGAYAIRFLSIGQYEVSVTATGFGAQKFPVFTLEQNQVAKFDAKLTVGDVSVVANVNADVAPILNTNDASLGMTLSANEIQNIPLNGRNFSSVTLFQPGAINTDPVGMTGNNAIERNTFNNGIASINGNRNQANNYTLDGADQNEPQNNLIAYNPAPDSLAEVRVVTSNAPAQYGNANGGAIASILKSGSNEFHGSAYGYLQNENLNANSWNNKNSATPIARNPYTQSIFGGTIGGPIFHNRLFFFADYEGARSHTGGLQSASVLTAPMRQGDFSALLSATQPGKQLYDTQNNFAPFANNVVPVVNPVAKYLFAHPELYPLPNAVPIDNLLQNNFQGPQRTFVHNNQADVKIDWSATATNRFTAFYSQSNAGDTQTAVIPIFFPSQNLYPTKLGGGSWIHTFSSAVVNEARFGFTRVRWDNGIPTDPSGVFGLNGNQIVGIPFGAQPYVGFSGQSISNNASFLGTSANVQVIRDNTFNYYDNLTWQHGRQLFSMGVQATRYQQNYINTANFGLLGQFSYNGSFTSNPSLGSVAGGYGPADFVLDRVSNTQLDSAIGLVGNRQWRAAGYIQDDWKATDKLTINIGLRYQYDQPWYEVHNKTANVLLDTGTPIYAGSIPSGAPANAQLCPTHACYNPTYTQIMPRLGFAYQAAPRFVIRGGYGATSFFEGNAGNQRLTSSPPFVQSSNLVAVQPKAGISGTPFSVEQGLSGSFGALSGFGAWPQNMRAAYISEYSLTTEYALTNKTSLSVGYVGESGQHLITYRNANQLTSPTATAGPYDALVGAGQRLLLTESNGTMNYNAGQAALRQRVSHGLEGMVSYTYARAMTNSSGNYGTPGVSGSDGAFQDGYNGHADYGPAGQDIRHSLNGLLVYALPFGRGQAFGSGMNRYLDLLAGGWKISATGLLYTGFPITMNAPSQISVNSLGTARANQYRHLKIVNRTVSNWWGTDPSATPCGSGIDDGICAYGVPAANTFGTAAVNTERAPGYHDLAMSASKDFHITERHSLGFRANAYNLLNSPSLGNPDNGISDGPDTFGRITSTRSQERRIEFSAHYQF</sequence>
<gene>
    <name evidence="9" type="ordered locus">AciPR4_1948</name>
</gene>
<keyword evidence="7" id="KW-0732">Signal</keyword>
<evidence type="ECO:0000313" key="10">
    <source>
        <dbReference type="Proteomes" id="UP000006844"/>
    </source>
</evidence>
<dbReference type="RefSeq" id="WP_013568485.1">
    <property type="nucleotide sequence ID" value="NC_014963.1"/>
</dbReference>
<evidence type="ECO:0000256" key="7">
    <source>
        <dbReference type="SAM" id="SignalP"/>
    </source>
</evidence>
<keyword evidence="9" id="KW-0675">Receptor</keyword>
<dbReference type="InterPro" id="IPR039426">
    <property type="entry name" value="TonB-dep_rcpt-like"/>
</dbReference>
<name>E8V6L3_TERSS</name>
<dbReference type="InterPro" id="IPR036942">
    <property type="entry name" value="Beta-barrel_TonB_sf"/>
</dbReference>
<evidence type="ECO:0000259" key="8">
    <source>
        <dbReference type="Pfam" id="PF25183"/>
    </source>
</evidence>
<dbReference type="PANTHER" id="PTHR30069">
    <property type="entry name" value="TONB-DEPENDENT OUTER MEMBRANE RECEPTOR"/>
    <property type="match status" value="1"/>
</dbReference>
<dbReference type="Pfam" id="PF13620">
    <property type="entry name" value="CarboxypepD_reg"/>
    <property type="match status" value="1"/>
</dbReference>
<keyword evidence="4" id="KW-0812">Transmembrane</keyword>
<reference evidence="9 10" key="1">
    <citation type="journal article" date="2012" name="Stand. Genomic Sci.">
        <title>Complete genome sequence of Terriglobus saanensis type strain SP1PR4(T), an Acidobacteria from tundra soil.</title>
        <authorList>
            <person name="Rawat S.R."/>
            <person name="Mannisto M.K."/>
            <person name="Starovoytov V."/>
            <person name="Goodwin L."/>
            <person name="Nolan M."/>
            <person name="Hauser L."/>
            <person name="Land M."/>
            <person name="Davenport K.W."/>
            <person name="Woyke T."/>
            <person name="Haggblom M.M."/>
        </authorList>
    </citation>
    <scope>NUCLEOTIDE SEQUENCE</scope>
    <source>
        <strain evidence="10">ATCC BAA-1853 / DSM 23119 / SP1PR4</strain>
    </source>
</reference>
<dbReference type="GO" id="GO:0044718">
    <property type="term" value="P:siderophore transmembrane transport"/>
    <property type="evidence" value="ECO:0007669"/>
    <property type="project" value="TreeGrafter"/>
</dbReference>
<dbReference type="Proteomes" id="UP000006844">
    <property type="component" value="Chromosome"/>
</dbReference>
<dbReference type="InterPro" id="IPR008969">
    <property type="entry name" value="CarboxyPept-like_regulatory"/>
</dbReference>
<dbReference type="SUPFAM" id="SSF56935">
    <property type="entry name" value="Porins"/>
    <property type="match status" value="1"/>
</dbReference>
<dbReference type="STRING" id="401053.AciPR4_1948"/>
<keyword evidence="10" id="KW-1185">Reference proteome</keyword>
<evidence type="ECO:0000256" key="6">
    <source>
        <dbReference type="ARBA" id="ARBA00023237"/>
    </source>
</evidence>
<dbReference type="OrthoDB" id="97893at2"/>
<protein>
    <submittedName>
        <fullName evidence="9">TonB-dependent receptor plug</fullName>
    </submittedName>
</protein>
<feature type="domain" description="TonB-dependent transporter Oar-like beta-barrel" evidence="8">
    <location>
        <begin position="249"/>
        <end position="1111"/>
    </location>
</feature>
<dbReference type="HOGENOM" id="CLU_006298_0_0_0"/>
<dbReference type="GO" id="GO:0009279">
    <property type="term" value="C:cell outer membrane"/>
    <property type="evidence" value="ECO:0007669"/>
    <property type="project" value="UniProtKB-SubCell"/>
</dbReference>
<dbReference type="Gene3D" id="2.60.40.1120">
    <property type="entry name" value="Carboxypeptidase-like, regulatory domain"/>
    <property type="match status" value="1"/>
</dbReference>
<accession>E8V6L3</accession>
<keyword evidence="2" id="KW-0813">Transport</keyword>
<organism evidence="9 10">
    <name type="scientific">Terriglobus saanensis (strain ATCC BAA-1853 / DSM 23119 / SP1PR4)</name>
    <dbReference type="NCBI Taxonomy" id="401053"/>
    <lineage>
        <taxon>Bacteria</taxon>
        <taxon>Pseudomonadati</taxon>
        <taxon>Acidobacteriota</taxon>
        <taxon>Terriglobia</taxon>
        <taxon>Terriglobales</taxon>
        <taxon>Acidobacteriaceae</taxon>
        <taxon>Terriglobus</taxon>
    </lineage>
</organism>
<evidence type="ECO:0000313" key="9">
    <source>
        <dbReference type="EMBL" id="ADV82752.1"/>
    </source>
</evidence>
<dbReference type="Gene3D" id="2.40.170.20">
    <property type="entry name" value="TonB-dependent receptor, beta-barrel domain"/>
    <property type="match status" value="1"/>
</dbReference>
<comment type="subcellular location">
    <subcellularLocation>
        <location evidence="1">Cell outer membrane</location>
        <topology evidence="1">Multi-pass membrane protein</topology>
    </subcellularLocation>
</comment>
<dbReference type="GO" id="GO:0015344">
    <property type="term" value="F:siderophore uptake transmembrane transporter activity"/>
    <property type="evidence" value="ECO:0007669"/>
    <property type="project" value="TreeGrafter"/>
</dbReference>
<proteinExistence type="predicted"/>
<dbReference type="EMBL" id="CP002467">
    <property type="protein sequence ID" value="ADV82752.1"/>
    <property type="molecule type" value="Genomic_DNA"/>
</dbReference>
<evidence type="ECO:0000256" key="5">
    <source>
        <dbReference type="ARBA" id="ARBA00023136"/>
    </source>
</evidence>
<dbReference type="SUPFAM" id="SSF49464">
    <property type="entry name" value="Carboxypeptidase regulatory domain-like"/>
    <property type="match status" value="1"/>
</dbReference>
<keyword evidence="5" id="KW-0472">Membrane</keyword>
<keyword evidence="3" id="KW-1134">Transmembrane beta strand</keyword>
<evidence type="ECO:0000256" key="4">
    <source>
        <dbReference type="ARBA" id="ARBA00022692"/>
    </source>
</evidence>
<dbReference type="Pfam" id="PF25183">
    <property type="entry name" value="OMP_b-brl_4"/>
    <property type="match status" value="1"/>
</dbReference>
<dbReference type="KEGG" id="tsa:AciPR4_1948"/>
<dbReference type="AlphaFoldDB" id="E8V6L3"/>
<evidence type="ECO:0000256" key="3">
    <source>
        <dbReference type="ARBA" id="ARBA00022452"/>
    </source>
</evidence>
<dbReference type="InterPro" id="IPR057601">
    <property type="entry name" value="Oar-like_b-barrel"/>
</dbReference>
<evidence type="ECO:0000256" key="1">
    <source>
        <dbReference type="ARBA" id="ARBA00004571"/>
    </source>
</evidence>
<dbReference type="PANTHER" id="PTHR30069:SF46">
    <property type="entry name" value="OAR PROTEIN"/>
    <property type="match status" value="1"/>
</dbReference>
<evidence type="ECO:0000256" key="2">
    <source>
        <dbReference type="ARBA" id="ARBA00022448"/>
    </source>
</evidence>
<keyword evidence="6" id="KW-0998">Cell outer membrane</keyword>
<feature type="signal peptide" evidence="7">
    <location>
        <begin position="1"/>
        <end position="20"/>
    </location>
</feature>